<dbReference type="EMBL" id="CP001146">
    <property type="protein sequence ID" value="ACI19118.1"/>
    <property type="molecule type" value="Genomic_DNA"/>
</dbReference>
<dbReference type="SMR" id="B5YCY1"/>
<comment type="similarity">
    <text evidence="1 7">Belongs to the glycosyl hydrolase 5 (cellulase A) family.</text>
</comment>
<keyword evidence="4" id="KW-0119">Carbohydrate metabolism</keyword>
<sequence length="331" mass="39500">MKVKNIIPRWKGFNLTNMFLFHSARDFEEEDFKWISDWGFDFVRVPLCYRLWIEDDDIYKINERFLEKIDKVVEWGQKYNIHVSLNFHRAPGYCVNNEFIEKFNLWKDKDALDAFCFHWGVFAKRYKGISSKSLSFNLVNEPLHPSPEVMTRDDHNRVIRYTVEYIRKIDSERLIIIDGISYGNVPLPELSDLNVVQSCRGYLPMGLTHYKANWVGGENWPEPKWPGAWHYGEIWDRERLEKHYDEWAKLISMGIGVHCGEAGAYKFTPHKVVLAWLRDLLEILKERDIGFALWNFKGPFGILDSDREDVDYEDWYGHKLDREMLKLLQEY</sequence>
<dbReference type="Gene3D" id="3.20.20.80">
    <property type="entry name" value="Glycosidases"/>
    <property type="match status" value="1"/>
</dbReference>
<evidence type="ECO:0000256" key="5">
    <source>
        <dbReference type="ARBA" id="ARBA00023295"/>
    </source>
</evidence>
<evidence type="ECO:0000256" key="6">
    <source>
        <dbReference type="ARBA" id="ARBA00023326"/>
    </source>
</evidence>
<evidence type="ECO:0000256" key="2">
    <source>
        <dbReference type="ARBA" id="ARBA00022801"/>
    </source>
</evidence>
<dbReference type="GO" id="GO:0009986">
    <property type="term" value="C:cell surface"/>
    <property type="evidence" value="ECO:0007669"/>
    <property type="project" value="TreeGrafter"/>
</dbReference>
<gene>
    <name evidence="9" type="ordered locus">DICTH_0508</name>
</gene>
<keyword evidence="3" id="KW-0136">Cellulose degradation</keyword>
<dbReference type="CAZy" id="GH5">
    <property type="family name" value="Glycoside Hydrolase Family 5"/>
</dbReference>
<keyword evidence="5 7" id="KW-0326">Glycosidase</keyword>
<keyword evidence="2 7" id="KW-0378">Hydrolase</keyword>
<evidence type="ECO:0000313" key="10">
    <source>
        <dbReference type="Proteomes" id="UP000001733"/>
    </source>
</evidence>
<dbReference type="AlphaFoldDB" id="B5YCY1"/>
<dbReference type="InterPro" id="IPR050386">
    <property type="entry name" value="Glycosyl_hydrolase_5"/>
</dbReference>
<dbReference type="KEGG" id="dth:DICTH_0508"/>
<reference evidence="9 10" key="1">
    <citation type="journal article" date="2014" name="Genome Announc.">
        <title>Complete Genome Sequence of the Extreme Thermophile Dictyoglomus thermophilum H-6-12.</title>
        <authorList>
            <person name="Coil D.A."/>
            <person name="Badger J.H."/>
            <person name="Forberger H.C."/>
            <person name="Riggs F."/>
            <person name="Madupu R."/>
            <person name="Fedorova N."/>
            <person name="Ward N."/>
            <person name="Robb F.T."/>
            <person name="Eisen J.A."/>
        </authorList>
    </citation>
    <scope>NUCLEOTIDE SEQUENCE [LARGE SCALE GENOMIC DNA]</scope>
    <source>
        <strain evidence="10">ATCC 35947 / DSM 3960 / H-6-12</strain>
    </source>
</reference>
<dbReference type="PANTHER" id="PTHR31297">
    <property type="entry name" value="GLUCAN ENDO-1,6-BETA-GLUCOSIDASE B"/>
    <property type="match status" value="1"/>
</dbReference>
<dbReference type="STRING" id="309799.DICTH_0508"/>
<evidence type="ECO:0000256" key="4">
    <source>
        <dbReference type="ARBA" id="ARBA00023277"/>
    </source>
</evidence>
<proteinExistence type="inferred from homology"/>
<dbReference type="GO" id="GO:0005576">
    <property type="term" value="C:extracellular region"/>
    <property type="evidence" value="ECO:0007669"/>
    <property type="project" value="TreeGrafter"/>
</dbReference>
<feature type="domain" description="Glycoside hydrolase family 5" evidence="8">
    <location>
        <begin position="14"/>
        <end position="297"/>
    </location>
</feature>
<dbReference type="InterPro" id="IPR001547">
    <property type="entry name" value="Glyco_hydro_5"/>
</dbReference>
<dbReference type="eggNOG" id="COG2730">
    <property type="taxonomic scope" value="Bacteria"/>
</dbReference>
<dbReference type="HOGENOM" id="CLU_018668_1_0_0"/>
<dbReference type="SUPFAM" id="SSF51445">
    <property type="entry name" value="(Trans)glycosidases"/>
    <property type="match status" value="1"/>
</dbReference>
<dbReference type="Pfam" id="PF00150">
    <property type="entry name" value="Cellulase"/>
    <property type="match status" value="1"/>
</dbReference>
<name>B5YCY1_DICT6</name>
<protein>
    <submittedName>
        <fullName evidence="9">Endoglucanase</fullName>
    </submittedName>
</protein>
<evidence type="ECO:0000313" key="9">
    <source>
        <dbReference type="EMBL" id="ACI19118.1"/>
    </source>
</evidence>
<dbReference type="PaxDb" id="309799-DICTH_0508"/>
<keyword evidence="10" id="KW-1185">Reference proteome</keyword>
<keyword evidence="6" id="KW-0624">Polysaccharide degradation</keyword>
<evidence type="ECO:0000256" key="3">
    <source>
        <dbReference type="ARBA" id="ARBA00023001"/>
    </source>
</evidence>
<evidence type="ECO:0000256" key="1">
    <source>
        <dbReference type="ARBA" id="ARBA00005641"/>
    </source>
</evidence>
<dbReference type="GO" id="GO:0008422">
    <property type="term" value="F:beta-glucosidase activity"/>
    <property type="evidence" value="ECO:0007669"/>
    <property type="project" value="TreeGrafter"/>
</dbReference>
<evidence type="ECO:0000259" key="8">
    <source>
        <dbReference type="Pfam" id="PF00150"/>
    </source>
</evidence>
<organism evidence="9 10">
    <name type="scientific">Dictyoglomus thermophilum (strain ATCC 35947 / DSM 3960 / H-6-12)</name>
    <dbReference type="NCBI Taxonomy" id="309799"/>
    <lineage>
        <taxon>Bacteria</taxon>
        <taxon>Pseudomonadati</taxon>
        <taxon>Dictyoglomota</taxon>
        <taxon>Dictyoglomia</taxon>
        <taxon>Dictyoglomales</taxon>
        <taxon>Dictyoglomaceae</taxon>
        <taxon>Dictyoglomus</taxon>
    </lineage>
</organism>
<dbReference type="OrthoDB" id="9800475at2"/>
<evidence type="ECO:0000256" key="7">
    <source>
        <dbReference type="RuleBase" id="RU361153"/>
    </source>
</evidence>
<dbReference type="PANTHER" id="PTHR31297:SF41">
    <property type="entry name" value="ENDOGLUCANASE, PUTATIVE (AFU_ORTHOLOGUE AFUA_5G01830)-RELATED"/>
    <property type="match status" value="1"/>
</dbReference>
<dbReference type="GO" id="GO:0030245">
    <property type="term" value="P:cellulose catabolic process"/>
    <property type="evidence" value="ECO:0007669"/>
    <property type="project" value="UniProtKB-KW"/>
</dbReference>
<dbReference type="RefSeq" id="WP_012547750.1">
    <property type="nucleotide sequence ID" value="NC_011297.1"/>
</dbReference>
<accession>B5YCY1</accession>
<dbReference type="Proteomes" id="UP000001733">
    <property type="component" value="Chromosome"/>
</dbReference>
<dbReference type="InterPro" id="IPR017853">
    <property type="entry name" value="GH"/>
</dbReference>